<dbReference type="SMART" id="SM00245">
    <property type="entry name" value="TSPc"/>
    <property type="match status" value="1"/>
</dbReference>
<proteinExistence type="predicted"/>
<dbReference type="InterPro" id="IPR036034">
    <property type="entry name" value="PDZ_sf"/>
</dbReference>
<evidence type="ECO:0000313" key="3">
    <source>
        <dbReference type="Proteomes" id="UP000326354"/>
    </source>
</evidence>
<dbReference type="OrthoDB" id="259755at2"/>
<evidence type="ECO:0000259" key="1">
    <source>
        <dbReference type="PROSITE" id="PS50106"/>
    </source>
</evidence>
<keyword evidence="3" id="KW-1185">Reference proteome</keyword>
<dbReference type="GO" id="GO:0030288">
    <property type="term" value="C:outer membrane-bounded periplasmic space"/>
    <property type="evidence" value="ECO:0007669"/>
    <property type="project" value="TreeGrafter"/>
</dbReference>
<accession>A0A5S9IKA6</accession>
<evidence type="ECO:0000313" key="2">
    <source>
        <dbReference type="EMBL" id="BBM82155.1"/>
    </source>
</evidence>
<keyword evidence="2" id="KW-0378">Hydrolase</keyword>
<dbReference type="Gene3D" id="3.30.750.44">
    <property type="match status" value="1"/>
</dbReference>
<dbReference type="Gene3D" id="2.30.42.10">
    <property type="match status" value="1"/>
</dbReference>
<dbReference type="GO" id="GO:0008236">
    <property type="term" value="F:serine-type peptidase activity"/>
    <property type="evidence" value="ECO:0007669"/>
    <property type="project" value="InterPro"/>
</dbReference>
<dbReference type="PANTHER" id="PTHR32060">
    <property type="entry name" value="TAIL-SPECIFIC PROTEASE"/>
    <property type="match status" value="1"/>
</dbReference>
<dbReference type="KEGG" id="uam:UABAM_00498"/>
<dbReference type="RefSeq" id="WP_151966407.1">
    <property type="nucleotide sequence ID" value="NZ_AP019860.1"/>
</dbReference>
<name>A0A5S9IKA6_UABAM</name>
<dbReference type="GO" id="GO:0007165">
    <property type="term" value="P:signal transduction"/>
    <property type="evidence" value="ECO:0007669"/>
    <property type="project" value="TreeGrafter"/>
</dbReference>
<dbReference type="InterPro" id="IPR005151">
    <property type="entry name" value="Tail-specific_protease"/>
</dbReference>
<dbReference type="Gene3D" id="3.90.226.10">
    <property type="entry name" value="2-enoyl-CoA Hydratase, Chain A, domain 1"/>
    <property type="match status" value="1"/>
</dbReference>
<dbReference type="PROSITE" id="PS50106">
    <property type="entry name" value="PDZ"/>
    <property type="match status" value="1"/>
</dbReference>
<dbReference type="Proteomes" id="UP000326354">
    <property type="component" value="Chromosome"/>
</dbReference>
<dbReference type="GO" id="GO:0006508">
    <property type="term" value="P:proteolysis"/>
    <property type="evidence" value="ECO:0007669"/>
    <property type="project" value="UniProtKB-KW"/>
</dbReference>
<feature type="domain" description="PDZ" evidence="1">
    <location>
        <begin position="104"/>
        <end position="178"/>
    </location>
</feature>
<gene>
    <name evidence="2" type="ORF">UABAM_00498</name>
</gene>
<dbReference type="EMBL" id="AP019860">
    <property type="protein sequence ID" value="BBM82155.1"/>
    <property type="molecule type" value="Genomic_DNA"/>
</dbReference>
<dbReference type="SUPFAM" id="SSF50156">
    <property type="entry name" value="PDZ domain-like"/>
    <property type="match status" value="1"/>
</dbReference>
<dbReference type="Pfam" id="PF13180">
    <property type="entry name" value="PDZ_2"/>
    <property type="match status" value="1"/>
</dbReference>
<dbReference type="GO" id="GO:0004175">
    <property type="term" value="F:endopeptidase activity"/>
    <property type="evidence" value="ECO:0007669"/>
    <property type="project" value="TreeGrafter"/>
</dbReference>
<dbReference type="SMART" id="SM00228">
    <property type="entry name" value="PDZ"/>
    <property type="match status" value="1"/>
</dbReference>
<dbReference type="AlphaFoldDB" id="A0A5S9IKA6"/>
<dbReference type="CDD" id="cd07562">
    <property type="entry name" value="Peptidase_S41_TRI"/>
    <property type="match status" value="1"/>
</dbReference>
<dbReference type="InterPro" id="IPR001478">
    <property type="entry name" value="PDZ"/>
</dbReference>
<sequence length="404" mass="45827">MKQFCTLCTVVIFSICFAQERETNLQVFEQVWQISKSSIYPQKLQQKFTVAKYNELKEKIKNTKSRSELSDVINPFLKSLNISHTLFLDRRHASYYFLRSLFSTRDIEKPEVEHIGCQLQFTNGNYVIRSVLHGFPAEKSGLKRGDIITAVDGGKFQALLSFQGKKDQKVILSVVRNGVKIQVPVMVVKGGLHHAFYRAMENSVKIIEYHGKKMGYVRLWCGTNVKFLRLLQKVTSQNFADTDGVILDLRDGYGGAWWDYLDSFFADRSQYFKATIIARDGKQQHIVTPATKNVDSYQKPLVVIINEGVRSGKESLAFQFKKTKRAPLIGKTTAGAFVAGKGVFADKDVDYMLFLSVKGVLLDGVDIEGEGVKPDVEVDYPLKYHENDPQLQRAITELHGMLTK</sequence>
<dbReference type="InterPro" id="IPR029045">
    <property type="entry name" value="ClpP/crotonase-like_dom_sf"/>
</dbReference>
<dbReference type="Pfam" id="PF03572">
    <property type="entry name" value="Peptidase_S41"/>
    <property type="match status" value="1"/>
</dbReference>
<protein>
    <submittedName>
        <fullName evidence="2">Carboxyl-terminal processing protease</fullName>
    </submittedName>
</protein>
<dbReference type="SUPFAM" id="SSF52096">
    <property type="entry name" value="ClpP/crotonase"/>
    <property type="match status" value="1"/>
</dbReference>
<organism evidence="2 3">
    <name type="scientific">Uabimicrobium amorphum</name>
    <dbReference type="NCBI Taxonomy" id="2596890"/>
    <lineage>
        <taxon>Bacteria</taxon>
        <taxon>Pseudomonadati</taxon>
        <taxon>Planctomycetota</taxon>
        <taxon>Candidatus Uabimicrobiia</taxon>
        <taxon>Candidatus Uabimicrobiales</taxon>
        <taxon>Candidatus Uabimicrobiaceae</taxon>
        <taxon>Candidatus Uabimicrobium</taxon>
    </lineage>
</organism>
<reference evidence="2 3" key="1">
    <citation type="submission" date="2019-08" db="EMBL/GenBank/DDBJ databases">
        <title>Complete genome sequence of Candidatus Uab amorphum.</title>
        <authorList>
            <person name="Shiratori T."/>
            <person name="Suzuki S."/>
            <person name="Kakizawa Y."/>
            <person name="Ishida K."/>
        </authorList>
    </citation>
    <scope>NUCLEOTIDE SEQUENCE [LARGE SCALE GENOMIC DNA]</scope>
    <source>
        <strain evidence="2 3">SRT547</strain>
    </source>
</reference>
<keyword evidence="2" id="KW-0645">Protease</keyword>
<dbReference type="PANTHER" id="PTHR32060:SF22">
    <property type="entry name" value="CARBOXYL-TERMINAL-PROCESSING PEPTIDASE 3, CHLOROPLASTIC"/>
    <property type="match status" value="1"/>
</dbReference>